<dbReference type="SUPFAM" id="SSF52499">
    <property type="entry name" value="Isochorismatase-like hydrolases"/>
    <property type="match status" value="1"/>
</dbReference>
<organism evidence="10 11">
    <name type="scientific">Plesiocystis pacifica SIR-1</name>
    <dbReference type="NCBI Taxonomy" id="391625"/>
    <lineage>
        <taxon>Bacteria</taxon>
        <taxon>Pseudomonadati</taxon>
        <taxon>Myxococcota</taxon>
        <taxon>Polyangia</taxon>
        <taxon>Nannocystales</taxon>
        <taxon>Nannocystaceae</taxon>
        <taxon>Plesiocystis</taxon>
    </lineage>
</organism>
<comment type="caution">
    <text evidence="10">The sequence shown here is derived from an EMBL/GenBank/DDBJ whole genome shotgun (WGS) entry which is preliminary data.</text>
</comment>
<evidence type="ECO:0000256" key="8">
    <source>
        <dbReference type="ARBA" id="ARBA00072277"/>
    </source>
</evidence>
<evidence type="ECO:0000256" key="1">
    <source>
        <dbReference type="ARBA" id="ARBA00006336"/>
    </source>
</evidence>
<keyword evidence="4 10" id="KW-0378">Hydrolase</keyword>
<dbReference type="AlphaFoldDB" id="A6G609"/>
<reference evidence="10 11" key="1">
    <citation type="submission" date="2007-06" db="EMBL/GenBank/DDBJ databases">
        <authorList>
            <person name="Shimkets L."/>
            <person name="Ferriera S."/>
            <person name="Johnson J."/>
            <person name="Kravitz S."/>
            <person name="Beeson K."/>
            <person name="Sutton G."/>
            <person name="Rogers Y.-H."/>
            <person name="Friedman R."/>
            <person name="Frazier M."/>
            <person name="Venter J.C."/>
        </authorList>
    </citation>
    <scope>NUCLEOTIDE SEQUENCE [LARGE SCALE GENOMIC DNA]</scope>
    <source>
        <strain evidence="10 11">SIR-1</strain>
    </source>
</reference>
<keyword evidence="2" id="KW-0662">Pyridine nucleotide biosynthesis</keyword>
<evidence type="ECO:0000256" key="5">
    <source>
        <dbReference type="ARBA" id="ARBA00037900"/>
    </source>
</evidence>
<dbReference type="EC" id="3.5.1.19" evidence="6"/>
<keyword evidence="11" id="KW-1185">Reference proteome</keyword>
<dbReference type="GO" id="GO:0046872">
    <property type="term" value="F:metal ion binding"/>
    <property type="evidence" value="ECO:0007669"/>
    <property type="project" value="UniProtKB-KW"/>
</dbReference>
<accession>A6G609</accession>
<feature type="domain" description="Isochorismatase-like" evidence="9">
    <location>
        <begin position="5"/>
        <end position="208"/>
    </location>
</feature>
<evidence type="ECO:0000313" key="10">
    <source>
        <dbReference type="EMBL" id="EDM78611.1"/>
    </source>
</evidence>
<dbReference type="InterPro" id="IPR052347">
    <property type="entry name" value="Isochorismatase_Nicotinamidase"/>
</dbReference>
<evidence type="ECO:0000256" key="6">
    <source>
        <dbReference type="ARBA" id="ARBA00039017"/>
    </source>
</evidence>
<dbReference type="eggNOG" id="COG1335">
    <property type="taxonomic scope" value="Bacteria"/>
</dbReference>
<dbReference type="FunFam" id="3.40.50.850:FF:000006">
    <property type="entry name" value="Bifunctional pyrazinamidase/nicotinamidase"/>
    <property type="match status" value="1"/>
</dbReference>
<dbReference type="InterPro" id="IPR000868">
    <property type="entry name" value="Isochorismatase-like_dom"/>
</dbReference>
<evidence type="ECO:0000256" key="4">
    <source>
        <dbReference type="ARBA" id="ARBA00022801"/>
    </source>
</evidence>
<name>A6G609_9BACT</name>
<sequence>MDPNTALIIVDLQPDFLPGGALAVPEGDAVLAPIRALLDAGDYATVVATQDWHPAEHRSFAANHDARQVGEVIDLDGLDQVLWPVHCVQDSPGAALHGALEARRGRLDAVFQKGTELGVDSYSGFFDNGRRKATGLGDWLRERGVESVHVCGLALDYCVKFTALDALELGFATTLIADATRAVNLQPGDGEAAVTALREAGAQVVDSAALLANTAMQETAS</sequence>
<comment type="similarity">
    <text evidence="1">Belongs to the isochorismatase family.</text>
</comment>
<evidence type="ECO:0000313" key="11">
    <source>
        <dbReference type="Proteomes" id="UP000005801"/>
    </source>
</evidence>
<dbReference type="GO" id="GO:0008936">
    <property type="term" value="F:nicotinamidase activity"/>
    <property type="evidence" value="ECO:0007669"/>
    <property type="project" value="UniProtKB-EC"/>
</dbReference>
<dbReference type="NCBIfam" id="NF008623">
    <property type="entry name" value="PRK11609.1"/>
    <property type="match status" value="1"/>
</dbReference>
<evidence type="ECO:0000256" key="7">
    <source>
        <dbReference type="ARBA" id="ARBA00043224"/>
    </source>
</evidence>
<protein>
    <recommendedName>
        <fullName evidence="8">Nicotinamidase</fullName>
        <ecNumber evidence="6">3.5.1.19</ecNumber>
    </recommendedName>
    <alternativeName>
        <fullName evidence="7">Nicotinamide deamidase</fullName>
    </alternativeName>
</protein>
<dbReference type="RefSeq" id="WP_006972158.1">
    <property type="nucleotide sequence ID" value="NZ_ABCS01000028.1"/>
</dbReference>
<dbReference type="PANTHER" id="PTHR11080">
    <property type="entry name" value="PYRAZINAMIDASE/NICOTINAMIDASE"/>
    <property type="match status" value="1"/>
</dbReference>
<dbReference type="PANTHER" id="PTHR11080:SF2">
    <property type="entry name" value="LD05707P"/>
    <property type="match status" value="1"/>
</dbReference>
<dbReference type="CDD" id="cd01011">
    <property type="entry name" value="nicotinamidase"/>
    <property type="match status" value="1"/>
</dbReference>
<proteinExistence type="inferred from homology"/>
<dbReference type="EMBL" id="ABCS01000028">
    <property type="protein sequence ID" value="EDM78611.1"/>
    <property type="molecule type" value="Genomic_DNA"/>
</dbReference>
<evidence type="ECO:0000259" key="9">
    <source>
        <dbReference type="Pfam" id="PF00857"/>
    </source>
</evidence>
<gene>
    <name evidence="10" type="ORF">PPSIR1_29208</name>
</gene>
<comment type="pathway">
    <text evidence="5">Cofactor biosynthesis; nicotinate biosynthesis; nicotinate from nicotinamide: step 1/1.</text>
</comment>
<dbReference type="GO" id="GO:0019363">
    <property type="term" value="P:pyridine nucleotide biosynthetic process"/>
    <property type="evidence" value="ECO:0007669"/>
    <property type="project" value="UniProtKB-KW"/>
</dbReference>
<dbReference type="Pfam" id="PF00857">
    <property type="entry name" value="Isochorismatase"/>
    <property type="match status" value="1"/>
</dbReference>
<dbReference type="InterPro" id="IPR036380">
    <property type="entry name" value="Isochorismatase-like_sf"/>
</dbReference>
<evidence type="ECO:0000256" key="3">
    <source>
        <dbReference type="ARBA" id="ARBA00022723"/>
    </source>
</evidence>
<dbReference type="OrthoDB" id="9791276at2"/>
<keyword evidence="3" id="KW-0479">Metal-binding</keyword>
<dbReference type="Proteomes" id="UP000005801">
    <property type="component" value="Unassembled WGS sequence"/>
</dbReference>
<dbReference type="STRING" id="391625.PPSIR1_29208"/>
<dbReference type="Gene3D" id="3.40.50.850">
    <property type="entry name" value="Isochorismatase-like"/>
    <property type="match status" value="1"/>
</dbReference>
<evidence type="ECO:0000256" key="2">
    <source>
        <dbReference type="ARBA" id="ARBA00022642"/>
    </source>
</evidence>